<sequence>MNQYSDFAFVYDELMNEVDYDNWVKYIEDIIKSENVEVQNILELACGTGNLTIPLTKKNYDIAAIDISEEMLQVAREKAEKENVELVLLEQDIVELDFDVPNLDCILCGCDGFNYITYDEDLEGVFVKCHELLKENGIFIFDISSYYKLSKVLGNNMYGENRENVAYMWQNYFDDYENLVEMDLAFFVRGEDGRFDKFEENHLQRAYKNEEIIELLKNAGFDYIKTYGDFKLEAPKEDSERVFFVCKK</sequence>
<name>A0A0B3W593_9FIRM</name>
<dbReference type="PANTHER" id="PTHR43861">
    <property type="entry name" value="TRANS-ACONITATE 2-METHYLTRANSFERASE-RELATED"/>
    <property type="match status" value="1"/>
</dbReference>
<dbReference type="InterPro" id="IPR041698">
    <property type="entry name" value="Methyltransf_25"/>
</dbReference>
<proteinExistence type="predicted"/>
<dbReference type="Gene3D" id="2.20.25.110">
    <property type="entry name" value="S-adenosyl-L-methionine-dependent methyltransferases"/>
    <property type="match status" value="1"/>
</dbReference>
<keyword evidence="1 4" id="KW-0808">Transferase</keyword>
<evidence type="ECO:0000256" key="2">
    <source>
        <dbReference type="SAM" id="Coils"/>
    </source>
</evidence>
<dbReference type="OrthoDB" id="9811589at2"/>
<dbReference type="RefSeq" id="WP_039679201.1">
    <property type="nucleotide sequence ID" value="NZ_JAWGXO010000023.1"/>
</dbReference>
<dbReference type="SUPFAM" id="SSF53335">
    <property type="entry name" value="S-adenosyl-L-methionine-dependent methyltransferases"/>
    <property type="match status" value="1"/>
</dbReference>
<evidence type="ECO:0000259" key="3">
    <source>
        <dbReference type="Pfam" id="PF13649"/>
    </source>
</evidence>
<dbReference type="GO" id="GO:0008168">
    <property type="term" value="F:methyltransferase activity"/>
    <property type="evidence" value="ECO:0007669"/>
    <property type="project" value="UniProtKB-KW"/>
</dbReference>
<dbReference type="Pfam" id="PF13649">
    <property type="entry name" value="Methyltransf_25"/>
    <property type="match status" value="1"/>
</dbReference>
<feature type="domain" description="Methyltransferase" evidence="3">
    <location>
        <begin position="41"/>
        <end position="137"/>
    </location>
</feature>
<keyword evidence="4" id="KW-0489">Methyltransferase</keyword>
<evidence type="ECO:0000313" key="5">
    <source>
        <dbReference type="Proteomes" id="UP000031189"/>
    </source>
</evidence>
<dbReference type="Proteomes" id="UP000031189">
    <property type="component" value="Unassembled WGS sequence"/>
</dbReference>
<evidence type="ECO:0000313" key="4">
    <source>
        <dbReference type="EMBL" id="KHS57582.1"/>
    </source>
</evidence>
<comment type="caution">
    <text evidence="4">The sequence shown here is derived from an EMBL/GenBank/DDBJ whole genome shotgun (WGS) entry which is preliminary data.</text>
</comment>
<keyword evidence="5" id="KW-1185">Reference proteome</keyword>
<dbReference type="CDD" id="cd02440">
    <property type="entry name" value="AdoMet_MTases"/>
    <property type="match status" value="1"/>
</dbReference>
<dbReference type="Gene3D" id="3.40.50.150">
    <property type="entry name" value="Vaccinia Virus protein VP39"/>
    <property type="match status" value="1"/>
</dbReference>
<gene>
    <name evidence="4" type="ORF">QX51_07050</name>
</gene>
<dbReference type="EMBL" id="JWHR01000068">
    <property type="protein sequence ID" value="KHS57582.1"/>
    <property type="molecule type" value="Genomic_DNA"/>
</dbReference>
<evidence type="ECO:0000256" key="1">
    <source>
        <dbReference type="ARBA" id="ARBA00022679"/>
    </source>
</evidence>
<dbReference type="GO" id="GO:0032259">
    <property type="term" value="P:methylation"/>
    <property type="evidence" value="ECO:0007669"/>
    <property type="project" value="UniProtKB-KW"/>
</dbReference>
<keyword evidence="2" id="KW-0175">Coiled coil</keyword>
<protein>
    <submittedName>
        <fullName evidence="4">Methyltransferase</fullName>
    </submittedName>
</protein>
<organism evidence="4 5">
    <name type="scientific">Terrisporobacter othiniensis</name>
    <dbReference type="NCBI Taxonomy" id="1577792"/>
    <lineage>
        <taxon>Bacteria</taxon>
        <taxon>Bacillati</taxon>
        <taxon>Bacillota</taxon>
        <taxon>Clostridia</taxon>
        <taxon>Peptostreptococcales</taxon>
        <taxon>Peptostreptococcaceae</taxon>
        <taxon>Terrisporobacter</taxon>
    </lineage>
</organism>
<feature type="coiled-coil region" evidence="2">
    <location>
        <begin position="65"/>
        <end position="92"/>
    </location>
</feature>
<dbReference type="STRING" id="1577792.QX51_07050"/>
<reference evidence="4 5" key="1">
    <citation type="submission" date="2014-12" db="EMBL/GenBank/DDBJ databases">
        <title>Draft genome sequence of Terrisporobacter sp. 08-306576, isolated from the blood culture of a bacteremia patient.</title>
        <authorList>
            <person name="Lund L.C."/>
            <person name="Sydenham T.V."/>
            <person name="Hogh S.V."/>
            <person name="Skov M.N."/>
            <person name="Kemp M."/>
            <person name="Justesen U.S."/>
        </authorList>
    </citation>
    <scope>NUCLEOTIDE SEQUENCE [LARGE SCALE GENOMIC DNA]</scope>
    <source>
        <strain evidence="4 5">08-306576</strain>
    </source>
</reference>
<dbReference type="AlphaFoldDB" id="A0A0B3W593"/>
<accession>A0A0B3W593</accession>
<dbReference type="InterPro" id="IPR029063">
    <property type="entry name" value="SAM-dependent_MTases_sf"/>
</dbReference>